<dbReference type="Pfam" id="PF00646">
    <property type="entry name" value="F-box"/>
    <property type="match status" value="1"/>
</dbReference>
<feature type="domain" description="F-box" evidence="1">
    <location>
        <begin position="14"/>
        <end position="54"/>
    </location>
</feature>
<dbReference type="Gene3D" id="1.20.1280.50">
    <property type="match status" value="1"/>
</dbReference>
<dbReference type="Pfam" id="PF03478">
    <property type="entry name" value="Beta-prop_KIB1-4"/>
    <property type="match status" value="1"/>
</dbReference>
<dbReference type="GO" id="GO:0016874">
    <property type="term" value="F:ligase activity"/>
    <property type="evidence" value="ECO:0007669"/>
    <property type="project" value="UniProtKB-KW"/>
</dbReference>
<gene>
    <name evidence="2" type="ORF">FRX31_033412</name>
</gene>
<proteinExistence type="predicted"/>
<dbReference type="InterPro" id="IPR050942">
    <property type="entry name" value="F-box_BR-signaling"/>
</dbReference>
<dbReference type="PANTHER" id="PTHR44259">
    <property type="entry name" value="OS07G0183000 PROTEIN-RELATED"/>
    <property type="match status" value="1"/>
</dbReference>
<dbReference type="InterPro" id="IPR001810">
    <property type="entry name" value="F-box_dom"/>
</dbReference>
<dbReference type="InterPro" id="IPR036047">
    <property type="entry name" value="F-box-like_dom_sf"/>
</dbReference>
<keyword evidence="2" id="KW-0436">Ligase</keyword>
<evidence type="ECO:0000313" key="3">
    <source>
        <dbReference type="Proteomes" id="UP000554482"/>
    </source>
</evidence>
<dbReference type="PANTHER" id="PTHR44259:SF114">
    <property type="entry name" value="OS06G0707300 PROTEIN"/>
    <property type="match status" value="1"/>
</dbReference>
<protein>
    <submittedName>
        <fullName evidence="2">Ubiquitin-protein ligase protein</fullName>
    </submittedName>
</protein>
<name>A0A7J6UWY5_THATH</name>
<organism evidence="2 3">
    <name type="scientific">Thalictrum thalictroides</name>
    <name type="common">Rue-anemone</name>
    <name type="synonym">Anemone thalictroides</name>
    <dbReference type="NCBI Taxonomy" id="46969"/>
    <lineage>
        <taxon>Eukaryota</taxon>
        <taxon>Viridiplantae</taxon>
        <taxon>Streptophyta</taxon>
        <taxon>Embryophyta</taxon>
        <taxon>Tracheophyta</taxon>
        <taxon>Spermatophyta</taxon>
        <taxon>Magnoliopsida</taxon>
        <taxon>Ranunculales</taxon>
        <taxon>Ranunculaceae</taxon>
        <taxon>Thalictroideae</taxon>
        <taxon>Thalictrum</taxon>
    </lineage>
</organism>
<dbReference type="OrthoDB" id="642536at2759"/>
<evidence type="ECO:0000259" key="1">
    <source>
        <dbReference type="SMART" id="SM00256"/>
    </source>
</evidence>
<sequence length="403" mass="45487">MNGNGGGVVDWSKIPEDVLVLILKRLPTICDAFGLAQVCKSWASIVLSPYNISLPKPPFLMLSESNIEEEEEKDVDTSIPRRGFIGINNSKCYKLHLPELHQNRNILSTGNWLAFINMELEISILNLFSKTQIPLPSQYTLPDQWPMEFEEDYTLYHVRNGFIKKIVLSTPPKSQSNNSHIDLDGVVAMVIFGSQRQLAIARPGDKSWVPVQTQIPAVAAVDNVIFFNNRFYSVNCRGKVAFYDIDCNPPQATLVLGDFKDACSVEKYYLVEWLGELLLVAKYCDILDDEPYYDTVKFEVYKLDFDNLAWEEVKSLGQHSLFLGFNTSRSLLASDSTSTFRRNCIYFTDDNSMHYIGVGVEGGHDMGVFDLEDGTITPHYTGKSTSFHSPPLWIIPNSLSHSL</sequence>
<dbReference type="SUPFAM" id="SSF81383">
    <property type="entry name" value="F-box domain"/>
    <property type="match status" value="1"/>
</dbReference>
<reference evidence="2 3" key="1">
    <citation type="submission" date="2020-06" db="EMBL/GenBank/DDBJ databases">
        <title>Transcriptomic and genomic resources for Thalictrum thalictroides and T. hernandezii: Facilitating candidate gene discovery in an emerging model plant lineage.</title>
        <authorList>
            <person name="Arias T."/>
            <person name="Riano-Pachon D.M."/>
            <person name="Di Stilio V.S."/>
        </authorList>
    </citation>
    <scope>NUCLEOTIDE SEQUENCE [LARGE SCALE GENOMIC DNA]</scope>
    <source>
        <strain evidence="3">cv. WT478/WT964</strain>
        <tissue evidence="2">Leaves</tissue>
    </source>
</reference>
<dbReference type="AlphaFoldDB" id="A0A7J6UWY5"/>
<dbReference type="InterPro" id="IPR005174">
    <property type="entry name" value="KIB1-4_b-propeller"/>
</dbReference>
<evidence type="ECO:0000313" key="2">
    <source>
        <dbReference type="EMBL" id="KAF5177001.1"/>
    </source>
</evidence>
<comment type="caution">
    <text evidence="2">The sequence shown here is derived from an EMBL/GenBank/DDBJ whole genome shotgun (WGS) entry which is preliminary data.</text>
</comment>
<accession>A0A7J6UWY5</accession>
<dbReference type="SMART" id="SM00256">
    <property type="entry name" value="FBOX"/>
    <property type="match status" value="1"/>
</dbReference>
<dbReference type="EMBL" id="JABWDY010041956">
    <property type="protein sequence ID" value="KAF5177001.1"/>
    <property type="molecule type" value="Genomic_DNA"/>
</dbReference>
<dbReference type="Proteomes" id="UP000554482">
    <property type="component" value="Unassembled WGS sequence"/>
</dbReference>
<keyword evidence="3" id="KW-1185">Reference proteome</keyword>